<keyword evidence="5" id="KW-0732">Signal</keyword>
<organism evidence="8 9">
    <name type="scientific">Salinimicrobium flavum</name>
    <dbReference type="NCBI Taxonomy" id="1737065"/>
    <lineage>
        <taxon>Bacteria</taxon>
        <taxon>Pseudomonadati</taxon>
        <taxon>Bacteroidota</taxon>
        <taxon>Flavobacteriia</taxon>
        <taxon>Flavobacteriales</taxon>
        <taxon>Flavobacteriaceae</taxon>
        <taxon>Salinimicrobium</taxon>
    </lineage>
</organism>
<feature type="signal peptide" evidence="5">
    <location>
        <begin position="1"/>
        <end position="21"/>
    </location>
</feature>
<evidence type="ECO:0000256" key="2">
    <source>
        <dbReference type="ARBA" id="ARBA00022670"/>
    </source>
</evidence>
<dbReference type="Gene3D" id="3.40.50.1820">
    <property type="entry name" value="alpha/beta hydrolase"/>
    <property type="match status" value="1"/>
</dbReference>
<sequence length="728" mass="84119">MKHLLYAAILAFFVSTPAAWSQTEQLEKVTASSYQEAPDVMQKDSVLTIHGHSRTDPYFWMRLTDEQKMAAEPDEQTQRVLDYLNAENAYTKTVMKDTDSLQQELYEEIVGRIKQTDESVPYFKNGYWYYTRYEEGKEYPIYARKKGKMEAEEEIMLNVNEMAEGHDYFSVAGLQVSPDNKLLAFGTDTLSRRVYHIKFKNLETGEILKDKLENTTGGGAWANDNQTYFYATKNKVSLLAEKIHRHTLGEDTKQDELVYEEKDPSFYIGVYKSKSDDYIIIGMGSTVSSDYYILDADDPNGNFRQFASRERDHEYSIEHFEDKFYVMTNWNARNFRLMETPKNSTSKDNWTEVIPHREDVLLSGIEVFNDHLVVSERSNALTHLRIMNQKNEEEHYLEFEEPAYVAYTSYNPEFNTTKLRYIYSSLTTPMSTIEYDMETKSRKVLKQQEVVGGHNSDDYITERIFAEARDGVKIPVTLVYRKTTKKSADTPMLLYAYGSYGSSTDPWFSSERLSLLDRGFVYAIAHIRGGQEMGRKWYDEGKMFKKINTFTDFIDSAEYLIEKQYTSEDHLYAKGGSAGGLLMGAIVNMAPEKFNGIIAGVPFVDVVSTMLDETIPLTTNEFDEWGNPKNKDSYDYMLSYSPYDNVTEQDYPHMLVTTGLFDSQVQYWEPAKWVAKLRDKKTDDNLLLLHTNMEAGHGGASGRFERYKVTALEFAFLLKLEGMLEDEF</sequence>
<feature type="chain" id="PRO_5047384157" evidence="5">
    <location>
        <begin position="22"/>
        <end position="728"/>
    </location>
</feature>
<dbReference type="Gene3D" id="2.130.10.120">
    <property type="entry name" value="Prolyl oligopeptidase, N-terminal domain"/>
    <property type="match status" value="1"/>
</dbReference>
<dbReference type="Proteomes" id="UP001597468">
    <property type="component" value="Unassembled WGS sequence"/>
</dbReference>
<evidence type="ECO:0000256" key="5">
    <source>
        <dbReference type="SAM" id="SignalP"/>
    </source>
</evidence>
<dbReference type="PANTHER" id="PTHR11757:SF19">
    <property type="entry name" value="PROLYL ENDOPEPTIDASE-LIKE"/>
    <property type="match status" value="1"/>
</dbReference>
<dbReference type="PRINTS" id="PR00862">
    <property type="entry name" value="PROLIGOPTASE"/>
</dbReference>
<comment type="similarity">
    <text evidence="1">Belongs to the peptidase S9A family.</text>
</comment>
<dbReference type="Pfam" id="PF00326">
    <property type="entry name" value="Peptidase_S9"/>
    <property type="match status" value="1"/>
</dbReference>
<evidence type="ECO:0000256" key="4">
    <source>
        <dbReference type="ARBA" id="ARBA00022825"/>
    </source>
</evidence>
<keyword evidence="2" id="KW-0645">Protease</keyword>
<evidence type="ECO:0000313" key="8">
    <source>
        <dbReference type="EMBL" id="MFD2517197.1"/>
    </source>
</evidence>
<evidence type="ECO:0000256" key="3">
    <source>
        <dbReference type="ARBA" id="ARBA00022801"/>
    </source>
</evidence>
<keyword evidence="9" id="KW-1185">Reference proteome</keyword>
<name>A0ABW5IW98_9FLAO</name>
<evidence type="ECO:0000259" key="6">
    <source>
        <dbReference type="Pfam" id="PF00326"/>
    </source>
</evidence>
<feature type="domain" description="Peptidase S9A N-terminal" evidence="7">
    <location>
        <begin position="38"/>
        <end position="448"/>
    </location>
</feature>
<evidence type="ECO:0000259" key="7">
    <source>
        <dbReference type="Pfam" id="PF02897"/>
    </source>
</evidence>
<keyword evidence="3" id="KW-0378">Hydrolase</keyword>
<evidence type="ECO:0000256" key="1">
    <source>
        <dbReference type="ARBA" id="ARBA00005228"/>
    </source>
</evidence>
<keyword evidence="4" id="KW-0720">Serine protease</keyword>
<dbReference type="InterPro" id="IPR001375">
    <property type="entry name" value="Peptidase_S9_cat"/>
</dbReference>
<evidence type="ECO:0000313" key="9">
    <source>
        <dbReference type="Proteomes" id="UP001597468"/>
    </source>
</evidence>
<dbReference type="InterPro" id="IPR002470">
    <property type="entry name" value="Peptidase_S9A"/>
</dbReference>
<dbReference type="Pfam" id="PF02897">
    <property type="entry name" value="Peptidase_S9_N"/>
    <property type="match status" value="1"/>
</dbReference>
<dbReference type="InterPro" id="IPR023302">
    <property type="entry name" value="Pept_S9A_N"/>
</dbReference>
<feature type="domain" description="Peptidase S9 prolyl oligopeptidase catalytic" evidence="6">
    <location>
        <begin position="507"/>
        <end position="719"/>
    </location>
</feature>
<dbReference type="SUPFAM" id="SSF50993">
    <property type="entry name" value="Peptidase/esterase 'gauge' domain"/>
    <property type="match status" value="1"/>
</dbReference>
<gene>
    <name evidence="8" type="ORF">ACFSTG_04770</name>
</gene>
<comment type="caution">
    <text evidence="8">The sequence shown here is derived from an EMBL/GenBank/DDBJ whole genome shotgun (WGS) entry which is preliminary data.</text>
</comment>
<dbReference type="RefSeq" id="WP_380748989.1">
    <property type="nucleotide sequence ID" value="NZ_JBHULT010000006.1"/>
</dbReference>
<dbReference type="SUPFAM" id="SSF53474">
    <property type="entry name" value="alpha/beta-Hydrolases"/>
    <property type="match status" value="1"/>
</dbReference>
<dbReference type="InterPro" id="IPR051543">
    <property type="entry name" value="Serine_Peptidase_S9A"/>
</dbReference>
<reference evidence="9" key="1">
    <citation type="journal article" date="2019" name="Int. J. Syst. Evol. Microbiol.">
        <title>The Global Catalogue of Microorganisms (GCM) 10K type strain sequencing project: providing services to taxonomists for standard genome sequencing and annotation.</title>
        <authorList>
            <consortium name="The Broad Institute Genomics Platform"/>
            <consortium name="The Broad Institute Genome Sequencing Center for Infectious Disease"/>
            <person name="Wu L."/>
            <person name="Ma J."/>
        </authorList>
    </citation>
    <scope>NUCLEOTIDE SEQUENCE [LARGE SCALE GENOMIC DNA]</scope>
    <source>
        <strain evidence="9">KCTC 42585</strain>
    </source>
</reference>
<dbReference type="EMBL" id="JBHULT010000006">
    <property type="protein sequence ID" value="MFD2517197.1"/>
    <property type="molecule type" value="Genomic_DNA"/>
</dbReference>
<proteinExistence type="inferred from homology"/>
<protein>
    <submittedName>
        <fullName evidence="8">S9 family peptidase</fullName>
    </submittedName>
</protein>
<dbReference type="InterPro" id="IPR029058">
    <property type="entry name" value="AB_hydrolase_fold"/>
</dbReference>
<accession>A0ABW5IW98</accession>
<dbReference type="PANTHER" id="PTHR11757">
    <property type="entry name" value="PROTEASE FAMILY S9A OLIGOPEPTIDASE"/>
    <property type="match status" value="1"/>
</dbReference>